<dbReference type="Proteomes" id="UP001519332">
    <property type="component" value="Unassembled WGS sequence"/>
</dbReference>
<gene>
    <name evidence="1" type="ORF">JOF56_010994</name>
</gene>
<accession>A0ABS4U338</accession>
<protein>
    <submittedName>
        <fullName evidence="1">Uncharacterized protein</fullName>
    </submittedName>
</protein>
<keyword evidence="2" id="KW-1185">Reference proteome</keyword>
<evidence type="ECO:0000313" key="2">
    <source>
        <dbReference type="Proteomes" id="UP001519332"/>
    </source>
</evidence>
<comment type="caution">
    <text evidence="1">The sequence shown here is derived from an EMBL/GenBank/DDBJ whole genome shotgun (WGS) entry which is preliminary data.</text>
</comment>
<evidence type="ECO:0000313" key="1">
    <source>
        <dbReference type="EMBL" id="MBP2330609.1"/>
    </source>
</evidence>
<reference evidence="1 2" key="1">
    <citation type="submission" date="2021-03" db="EMBL/GenBank/DDBJ databases">
        <title>Sequencing the genomes of 1000 actinobacteria strains.</title>
        <authorList>
            <person name="Klenk H.-P."/>
        </authorList>
    </citation>
    <scope>NUCLEOTIDE SEQUENCE [LARGE SCALE GENOMIC DNA]</scope>
    <source>
        <strain evidence="1 2">DSM 46670</strain>
    </source>
</reference>
<sequence>MVLSGDPVGSKWQPHGDVVYRIDRLGARVGILPATCLRGEHSLDAVGYKANQTATHLQIVCTACVGSTPPRWDNYWALRTTPPLPDRAELDDGPYQDLIRKLAAQRTER</sequence>
<organism evidence="1 2">
    <name type="scientific">Kibdelosporangium banguiense</name>
    <dbReference type="NCBI Taxonomy" id="1365924"/>
    <lineage>
        <taxon>Bacteria</taxon>
        <taxon>Bacillati</taxon>
        <taxon>Actinomycetota</taxon>
        <taxon>Actinomycetes</taxon>
        <taxon>Pseudonocardiales</taxon>
        <taxon>Pseudonocardiaceae</taxon>
        <taxon>Kibdelosporangium</taxon>
    </lineage>
</organism>
<dbReference type="EMBL" id="JAGINW010000001">
    <property type="protein sequence ID" value="MBP2330609.1"/>
    <property type="molecule type" value="Genomic_DNA"/>
</dbReference>
<name>A0ABS4U338_9PSEU</name>
<proteinExistence type="predicted"/>